<gene>
    <name evidence="1" type="ORF">RS030_203177</name>
</gene>
<dbReference type="EMBL" id="JAWDEY010000012">
    <property type="protein sequence ID" value="KAK6589443.1"/>
    <property type="molecule type" value="Genomic_DNA"/>
</dbReference>
<comment type="caution">
    <text evidence="1">The sequence shown here is derived from an EMBL/GenBank/DDBJ whole genome shotgun (WGS) entry which is preliminary data.</text>
</comment>
<evidence type="ECO:0000313" key="2">
    <source>
        <dbReference type="Proteomes" id="UP001311799"/>
    </source>
</evidence>
<evidence type="ECO:0000313" key="1">
    <source>
        <dbReference type="EMBL" id="KAK6589443.1"/>
    </source>
</evidence>
<accession>A0AAV9XXX9</accession>
<name>A0AAV9XXX9_9CRYT</name>
<protein>
    <recommendedName>
        <fullName evidence="3">Nucleolar pre-ribosomal-associated protein 1 C-terminal domain-containing protein</fullName>
    </recommendedName>
</protein>
<keyword evidence="2" id="KW-1185">Reference proteome</keyword>
<evidence type="ECO:0008006" key="3">
    <source>
        <dbReference type="Google" id="ProtNLM"/>
    </source>
</evidence>
<dbReference type="Proteomes" id="UP001311799">
    <property type="component" value="Unassembled WGS sequence"/>
</dbReference>
<organism evidence="1 2">
    <name type="scientific">Cryptosporidium xiaoi</name>
    <dbReference type="NCBI Taxonomy" id="659607"/>
    <lineage>
        <taxon>Eukaryota</taxon>
        <taxon>Sar</taxon>
        <taxon>Alveolata</taxon>
        <taxon>Apicomplexa</taxon>
        <taxon>Conoidasida</taxon>
        <taxon>Coccidia</taxon>
        <taxon>Eucoccidiorida</taxon>
        <taxon>Eimeriorina</taxon>
        <taxon>Cryptosporidiidae</taxon>
        <taxon>Cryptosporidium</taxon>
    </lineage>
</organism>
<proteinExistence type="predicted"/>
<sequence length="1763" mass="209239">MSSNLLKVKCRRELGSLLSDFDIFDEGSGKTNISIWLFEWYILKGKKLPFENESKSVEIPFEELKFLYFILLNLPDDFPMIRYSQLWSKWLFPNLKLGFSDEKTEIWIKIINLMEKRFPEVFVNDFELYVGFLCDYLSSDCILKEKLLISMLCLLNKLLTIYIQPKKGFNIVINSLFDPLWTHCKLETEELEKLGRKIDLNTHKLKIRLIDEIYKIVQTVVSEIHIPFIELTLINNVSNLIKDEFQKKHNLNYTNDLIQLLIGEQSKYSNFIPIIIKKMHDINHKKNKENDLKVIPNDGKNKVSSEYLLFYLFLHVNLKNNDKFECNIEYVNECFDFFIKKNTFNIRESTKIFDIDFNIKLKIYENIFEKLHDCILQKKTCSHVWKCYEYCILIDPIKSLNILSDVFLTFEVIKNKLNYSSLKKRKLLEYKYEKGINHMNGLEMMMLDLISINNETGISDSQLSFSTELNCKELLDYGDNILLKGEDYLFIKKNAIIRSVTNCFSAFLLTFTKLHDLPLFFSELSKIFLNQTLDLDLDICDMILLDQNILKVITNISNSILPGKAITIIESFFDFVKENKNKNLLHEHISTSWFGILLISIPICESSLNDFENTVEEIHEYVKKYDSNSGLLLNFRDNLLHITLNCGIINLIRKIISWNMNERKDLIEKMEYYYSKIVNFKLTDELYNNTYLENSSVRLFYLKLVHFISYLTRLRDYSVHKMDEISLIFDYYEELMSIISNLEFKFIIERILARFISLNISNYKEIGNYFKSKYYYLEDSFGEKNDGFRLYLNSLLNIYVYNRIDCGNNRYYIPIEIIVKVPYLFLLLFKEINTKLNFNNTDVLCELSSKNSLKKRKIEQNKSIFNENNCKKTNLIEYYNDNQFNLLVNLLDFLNNKEIIMYFVNNKYLYQDTCDKLNNEVEINQNSCFTFGIIYRFYYNLLFKFKCENTNDLKIVGKATFGILSWLKIEKEANVNDLKRMLMNNIFGINVKYLDNNIQKTELNKYLSLLIKLKYKDNNLFDNLITIFNETTLYLLNKMDENVISEKFFNSILNEMNDLDWFWWLRLNNKQADNNEEIKNIQIINYMKDDDVWIIKVQFLIELFKCFNEKENVNKLEIKKLEKKIINKKNTIKSTISGLIMLKELKIDKNECEVSLIYYIIKTCELYIAINNDIMEWDITLDNHEINKQIIEEKNIEYENEMLYRIEKILIIIKEILTMSEQIFNNKTLVDTTNMNKGNLLLDFSITLIKSVILKAFNSLMCKCKENQELLNIIYFKLKKIYVEIFHVHYRIIRLNIKYGIFTVNNNKINEWVRYFIKCILEGSNMVNDYFKDTTCVYRHMKFYDNISELINNSPATGFLSEVFQEMNMNLDNTNINNNMFWEITSLIDLIWSIVKNKGYIYKSLSPCFKNSKNLYYDKWGVSDNLYFNLEILLLKLVDKFEVFLNESELMSKKDKIKVNYILFTFSLIKLSNIVSILYSCCVSCYISKLNKNDSNNNGKISLINNKITSLSNLILTLSSKLSLFGINVLSKGEWQFIFKELSDNDKELYCLSIFESLTISPYLPLYSLFNPLWNQSNKKKKNDNKGHIDVWILQFHLIQESLKHLISLGDNLISFHDEHILSYGIYSYIQHFKRISRLYPLIVSQITKNKVQRYSISIVCDLINYINTLNKRIQKYDSYLSNYSNSGNLTIVNKENNILNQDIRNAIDISIQIIKNSCLYHILGIIDDHCKQSLFVMLRDEQRIIFKQIIKKNDLKTYQKFG</sequence>
<reference evidence="1 2" key="1">
    <citation type="submission" date="2023-10" db="EMBL/GenBank/DDBJ databases">
        <title>Comparative genomics analysis reveals potential genetic determinants of host preference in Cryptosporidium xiaoi.</title>
        <authorList>
            <person name="Xiao L."/>
            <person name="Li J."/>
        </authorList>
    </citation>
    <scope>NUCLEOTIDE SEQUENCE [LARGE SCALE GENOMIC DNA]</scope>
    <source>
        <strain evidence="1 2">52996</strain>
    </source>
</reference>